<keyword evidence="1" id="KW-0472">Membrane</keyword>
<dbReference type="RefSeq" id="WP_170141522.1">
    <property type="nucleotide sequence ID" value="NZ_CP137846.1"/>
</dbReference>
<evidence type="ECO:0000313" key="3">
    <source>
        <dbReference type="Proteomes" id="UP000267246"/>
    </source>
</evidence>
<dbReference type="AlphaFoldDB" id="A0A3M0A806"/>
<keyword evidence="1" id="KW-1133">Transmembrane helix</keyword>
<feature type="transmembrane region" description="Helical" evidence="1">
    <location>
        <begin position="12"/>
        <end position="31"/>
    </location>
</feature>
<sequence>MDKQNLVNKTMYMLSTATIKAAIFAFTIINFEINGKTNIMKPGKAIISWVNNCRW</sequence>
<dbReference type="Proteomes" id="UP000267246">
    <property type="component" value="Unassembled WGS sequence"/>
</dbReference>
<evidence type="ECO:0000313" key="2">
    <source>
        <dbReference type="EMBL" id="RMA78605.1"/>
    </source>
</evidence>
<accession>A0A3M0A806</accession>
<proteinExistence type="predicted"/>
<reference evidence="2 3" key="1">
    <citation type="submission" date="2018-10" db="EMBL/GenBank/DDBJ databases">
        <title>Genomic Encyclopedia of Archaeal and Bacterial Type Strains, Phase II (KMG-II): from individual species to whole genera.</title>
        <authorList>
            <person name="Goeker M."/>
        </authorList>
    </citation>
    <scope>NUCLEOTIDE SEQUENCE [LARGE SCALE GENOMIC DNA]</scope>
    <source>
        <strain evidence="2 3">ATCC 29870</strain>
    </source>
</reference>
<name>A0A3M0A806_9BACT</name>
<keyword evidence="1" id="KW-0812">Transmembrane</keyword>
<evidence type="ECO:0000256" key="1">
    <source>
        <dbReference type="SAM" id="Phobius"/>
    </source>
</evidence>
<comment type="caution">
    <text evidence="2">The sequence shown here is derived from an EMBL/GenBank/DDBJ whole genome shotgun (WGS) entry which is preliminary data.</text>
</comment>
<gene>
    <name evidence="2" type="ORF">JN00_0246</name>
</gene>
<organism evidence="2 3">
    <name type="scientific">Metamycoplasma subdolum</name>
    <dbReference type="NCBI Taxonomy" id="92407"/>
    <lineage>
        <taxon>Bacteria</taxon>
        <taxon>Bacillati</taxon>
        <taxon>Mycoplasmatota</taxon>
        <taxon>Mycoplasmoidales</taxon>
        <taxon>Metamycoplasmataceae</taxon>
        <taxon>Metamycoplasma</taxon>
    </lineage>
</organism>
<dbReference type="EMBL" id="REFI01000006">
    <property type="protein sequence ID" value="RMA78605.1"/>
    <property type="molecule type" value="Genomic_DNA"/>
</dbReference>
<protein>
    <submittedName>
        <fullName evidence="2">Uncharacterized protein</fullName>
    </submittedName>
</protein>
<keyword evidence="3" id="KW-1185">Reference proteome</keyword>